<dbReference type="EMBL" id="LR785801">
    <property type="protein sequence ID" value="CAB3253780.1"/>
    <property type="molecule type" value="mRNA"/>
</dbReference>
<dbReference type="SUPFAM" id="SSF54791">
    <property type="entry name" value="Eukaryotic type KH-domain (KH-domain type I)"/>
    <property type="match status" value="2"/>
</dbReference>
<dbReference type="GO" id="GO:0003723">
    <property type="term" value="F:RNA binding"/>
    <property type="evidence" value="ECO:0007669"/>
    <property type="project" value="UniProtKB-UniRule"/>
</dbReference>
<gene>
    <name evidence="5" type="primary">Hnrnpk-001</name>
</gene>
<keyword evidence="1" id="KW-0677">Repeat</keyword>
<evidence type="ECO:0000313" key="5">
    <source>
        <dbReference type="EMBL" id="CAB3253780.1"/>
    </source>
</evidence>
<keyword evidence="5" id="KW-0687">Ribonucleoprotein</keyword>
<protein>
    <submittedName>
        <fullName evidence="5">Heterogeneous nuclear ribonucleoprotein K-like</fullName>
    </submittedName>
</protein>
<dbReference type="AlphaFoldDB" id="A0A6F9DFD7"/>
<dbReference type="InterPro" id="IPR004087">
    <property type="entry name" value="KH_dom"/>
</dbReference>
<evidence type="ECO:0000259" key="4">
    <source>
        <dbReference type="SMART" id="SM00322"/>
    </source>
</evidence>
<dbReference type="InterPro" id="IPR004088">
    <property type="entry name" value="KH_dom_type_1"/>
</dbReference>
<dbReference type="Gene3D" id="3.30.1370.10">
    <property type="entry name" value="K Homology domain, type 1"/>
    <property type="match status" value="2"/>
</dbReference>
<evidence type="ECO:0000256" key="2">
    <source>
        <dbReference type="PROSITE-ProRule" id="PRU00117"/>
    </source>
</evidence>
<dbReference type="PANTHER" id="PTHR10288">
    <property type="entry name" value="KH DOMAIN CONTAINING RNA BINDING PROTEIN"/>
    <property type="match status" value="1"/>
</dbReference>
<dbReference type="InterPro" id="IPR036612">
    <property type="entry name" value="KH_dom_type_1_sf"/>
</dbReference>
<feature type="compositionally biased region" description="Polar residues" evidence="3">
    <location>
        <begin position="294"/>
        <end position="309"/>
    </location>
</feature>
<feature type="domain" description="K Homology" evidence="4">
    <location>
        <begin position="91"/>
        <end position="159"/>
    </location>
</feature>
<keyword evidence="2" id="KW-0694">RNA-binding</keyword>
<accession>A0A6F9DFD7</accession>
<dbReference type="PROSITE" id="PS50084">
    <property type="entry name" value="KH_TYPE_1"/>
    <property type="match status" value="2"/>
</dbReference>
<evidence type="ECO:0000256" key="1">
    <source>
        <dbReference type="ARBA" id="ARBA00022737"/>
    </source>
</evidence>
<reference evidence="5" key="1">
    <citation type="submission" date="2020-04" db="EMBL/GenBank/DDBJ databases">
        <authorList>
            <person name="Neveu A P."/>
        </authorList>
    </citation>
    <scope>NUCLEOTIDE SEQUENCE</scope>
    <source>
        <tissue evidence="5">Whole embryo</tissue>
    </source>
</reference>
<sequence length="325" mass="35920">MLTKVLCCTCMPNHVNPVTLLSSHLDPDPGTCTMTEFREGTKYYSPPDAHTKGGNNALTAQPSIRPCTKRNYPLSYQVDECHNASKRFRPQDIEMRCLVPAKTAGGIIGKGGNNIKDMRATFRAQIQLPDAQAPHRIFRATAGLETLGEIVFRVVPIIHENNAGFQERDQMSLKLLIHHSQAGGIIGPKGFKINGLREKTGAQIKMHQECLPNSTDRTCQVSGTPEVISKCVVLILEMLQSLPINGTVNNFNPASTDLYDNAHSSHCQMGHFGGGRGRLGRGFGQMGHRFTSRGRLNSNRPFPKNQFNRGSVRVPNFRTRPNRGH</sequence>
<name>A0A6F9DFD7_9ASCI</name>
<feature type="region of interest" description="Disordered" evidence="3">
    <location>
        <begin position="291"/>
        <end position="325"/>
    </location>
</feature>
<proteinExistence type="evidence at transcript level"/>
<evidence type="ECO:0000256" key="3">
    <source>
        <dbReference type="SAM" id="MobiDB-lite"/>
    </source>
</evidence>
<dbReference type="Pfam" id="PF00013">
    <property type="entry name" value="KH_1"/>
    <property type="match status" value="2"/>
</dbReference>
<feature type="domain" description="K Homology" evidence="4">
    <location>
        <begin position="169"/>
        <end position="240"/>
    </location>
</feature>
<dbReference type="GO" id="GO:1990904">
    <property type="term" value="C:ribonucleoprotein complex"/>
    <property type="evidence" value="ECO:0007669"/>
    <property type="project" value="UniProtKB-KW"/>
</dbReference>
<dbReference type="SMART" id="SM00322">
    <property type="entry name" value="KH"/>
    <property type="match status" value="2"/>
</dbReference>
<organism evidence="5">
    <name type="scientific">Phallusia mammillata</name>
    <dbReference type="NCBI Taxonomy" id="59560"/>
    <lineage>
        <taxon>Eukaryota</taxon>
        <taxon>Metazoa</taxon>
        <taxon>Chordata</taxon>
        <taxon>Tunicata</taxon>
        <taxon>Ascidiacea</taxon>
        <taxon>Phlebobranchia</taxon>
        <taxon>Ascidiidae</taxon>
        <taxon>Phallusia</taxon>
    </lineage>
</organism>